<evidence type="ECO:0000313" key="8">
    <source>
        <dbReference type="Proteomes" id="UP000253940"/>
    </source>
</evidence>
<dbReference type="NCBIfam" id="TIGR00152">
    <property type="entry name" value="dephospho-CoA kinase"/>
    <property type="match status" value="1"/>
</dbReference>
<dbReference type="OrthoDB" id="9812943at2"/>
<sequence>MFIVGLTGGIGSGKTAASDWFAAQGITVVDADVVAREVVMVGQPALLEIAETFGHWVLQPDGTLDRAALRQHVFLHPQDRQKLEKITHARIHVAMAQQLQAATSPYVILVSPLLLESGKAGLSSLCQRILVVDVPEEVQRIRAGARDGQTLESIDRIMAVQIARTDRLAQADDVAVNDGELTHLYQQLRVLHAQYLEMSRDH</sequence>
<protein>
    <recommendedName>
        <fullName evidence="5 6">Dephospho-CoA kinase</fullName>
        <ecNumber evidence="5 6">2.7.1.24</ecNumber>
    </recommendedName>
    <alternativeName>
        <fullName evidence="5">Dephosphocoenzyme A kinase</fullName>
    </alternativeName>
</protein>
<reference evidence="7 8" key="1">
    <citation type="submission" date="2018-07" db="EMBL/GenBank/DDBJ databases">
        <title>Genome sequencing of Moraxellaceae gen. HYN0046.</title>
        <authorList>
            <person name="Kim M."/>
            <person name="Yi H."/>
        </authorList>
    </citation>
    <scope>NUCLEOTIDE SEQUENCE [LARGE SCALE GENOMIC DNA]</scope>
    <source>
        <strain evidence="7 8">HYN0046</strain>
    </source>
</reference>
<dbReference type="InterPro" id="IPR027417">
    <property type="entry name" value="P-loop_NTPase"/>
</dbReference>
<dbReference type="EC" id="2.7.1.24" evidence="5 6"/>
<keyword evidence="5 7" id="KW-0418">Kinase</keyword>
<comment type="subcellular location">
    <subcellularLocation>
        <location evidence="5">Cytoplasm</location>
    </subcellularLocation>
</comment>
<comment type="function">
    <text evidence="5">Catalyzes the phosphorylation of the 3'-hydroxyl group of dephosphocoenzyme A to form coenzyme A.</text>
</comment>
<gene>
    <name evidence="5" type="primary">coaE</name>
    <name evidence="7" type="ORF">HYN46_16775</name>
</gene>
<dbReference type="InterPro" id="IPR001977">
    <property type="entry name" value="Depp_CoAkinase"/>
</dbReference>
<dbReference type="GO" id="GO:0005737">
    <property type="term" value="C:cytoplasm"/>
    <property type="evidence" value="ECO:0007669"/>
    <property type="project" value="UniProtKB-SubCell"/>
</dbReference>
<dbReference type="GO" id="GO:0004140">
    <property type="term" value="F:dephospho-CoA kinase activity"/>
    <property type="evidence" value="ECO:0007669"/>
    <property type="project" value="UniProtKB-UniRule"/>
</dbReference>
<accession>A0A345PAN5</accession>
<keyword evidence="5" id="KW-0963">Cytoplasm</keyword>
<name>A0A345PAN5_9GAMM</name>
<keyword evidence="4 5" id="KW-0173">Coenzyme A biosynthesis</keyword>
<dbReference type="GO" id="GO:0015937">
    <property type="term" value="P:coenzyme A biosynthetic process"/>
    <property type="evidence" value="ECO:0007669"/>
    <property type="project" value="UniProtKB-UniRule"/>
</dbReference>
<keyword evidence="8" id="KW-1185">Reference proteome</keyword>
<dbReference type="UniPathway" id="UPA00241">
    <property type="reaction ID" value="UER00356"/>
</dbReference>
<evidence type="ECO:0000256" key="1">
    <source>
        <dbReference type="ARBA" id="ARBA00009018"/>
    </source>
</evidence>
<comment type="catalytic activity">
    <reaction evidence="5">
        <text>3'-dephospho-CoA + ATP = ADP + CoA + H(+)</text>
        <dbReference type="Rhea" id="RHEA:18245"/>
        <dbReference type="ChEBI" id="CHEBI:15378"/>
        <dbReference type="ChEBI" id="CHEBI:30616"/>
        <dbReference type="ChEBI" id="CHEBI:57287"/>
        <dbReference type="ChEBI" id="CHEBI:57328"/>
        <dbReference type="ChEBI" id="CHEBI:456216"/>
        <dbReference type="EC" id="2.7.1.24"/>
    </reaction>
</comment>
<dbReference type="PANTHER" id="PTHR10695:SF46">
    <property type="entry name" value="BIFUNCTIONAL COENZYME A SYNTHASE-RELATED"/>
    <property type="match status" value="1"/>
</dbReference>
<evidence type="ECO:0000256" key="6">
    <source>
        <dbReference type="NCBIfam" id="TIGR00152"/>
    </source>
</evidence>
<dbReference type="AlphaFoldDB" id="A0A345PAN5"/>
<dbReference type="KEGG" id="mbah:HYN46_16775"/>
<evidence type="ECO:0000256" key="2">
    <source>
        <dbReference type="ARBA" id="ARBA00022741"/>
    </source>
</evidence>
<dbReference type="CDD" id="cd02022">
    <property type="entry name" value="DPCK"/>
    <property type="match status" value="1"/>
</dbReference>
<dbReference type="PANTHER" id="PTHR10695">
    <property type="entry name" value="DEPHOSPHO-COA KINASE-RELATED"/>
    <property type="match status" value="1"/>
</dbReference>
<dbReference type="Gene3D" id="3.40.50.300">
    <property type="entry name" value="P-loop containing nucleotide triphosphate hydrolases"/>
    <property type="match status" value="1"/>
</dbReference>
<keyword evidence="5 7" id="KW-0808">Transferase</keyword>
<evidence type="ECO:0000313" key="7">
    <source>
        <dbReference type="EMBL" id="AXI04344.1"/>
    </source>
</evidence>
<organism evidence="7 8">
    <name type="scientific">Aquirhabdus parva</name>
    <dbReference type="NCBI Taxonomy" id="2283318"/>
    <lineage>
        <taxon>Bacteria</taxon>
        <taxon>Pseudomonadati</taxon>
        <taxon>Pseudomonadota</taxon>
        <taxon>Gammaproteobacteria</taxon>
        <taxon>Moraxellales</taxon>
        <taxon>Moraxellaceae</taxon>
        <taxon>Aquirhabdus</taxon>
    </lineage>
</organism>
<dbReference type="HAMAP" id="MF_00376">
    <property type="entry name" value="Dephospho_CoA_kinase"/>
    <property type="match status" value="1"/>
</dbReference>
<dbReference type="Pfam" id="PF01121">
    <property type="entry name" value="CoaE"/>
    <property type="match status" value="1"/>
</dbReference>
<dbReference type="SUPFAM" id="SSF52540">
    <property type="entry name" value="P-loop containing nucleoside triphosphate hydrolases"/>
    <property type="match status" value="1"/>
</dbReference>
<dbReference type="GO" id="GO:0005524">
    <property type="term" value="F:ATP binding"/>
    <property type="evidence" value="ECO:0007669"/>
    <property type="project" value="UniProtKB-UniRule"/>
</dbReference>
<dbReference type="EMBL" id="CP031222">
    <property type="protein sequence ID" value="AXI04344.1"/>
    <property type="molecule type" value="Genomic_DNA"/>
</dbReference>
<keyword evidence="2 5" id="KW-0547">Nucleotide-binding</keyword>
<keyword evidence="3 5" id="KW-0067">ATP-binding</keyword>
<dbReference type="RefSeq" id="WP_114900452.1">
    <property type="nucleotide sequence ID" value="NZ_CP031222.1"/>
</dbReference>
<evidence type="ECO:0000256" key="3">
    <source>
        <dbReference type="ARBA" id="ARBA00022840"/>
    </source>
</evidence>
<evidence type="ECO:0000256" key="5">
    <source>
        <dbReference type="HAMAP-Rule" id="MF_00376"/>
    </source>
</evidence>
<evidence type="ECO:0000256" key="4">
    <source>
        <dbReference type="ARBA" id="ARBA00022993"/>
    </source>
</evidence>
<feature type="binding site" evidence="5">
    <location>
        <begin position="11"/>
        <end position="16"/>
    </location>
    <ligand>
        <name>ATP</name>
        <dbReference type="ChEBI" id="CHEBI:30616"/>
    </ligand>
</feature>
<comment type="similarity">
    <text evidence="1 5">Belongs to the CoaE family.</text>
</comment>
<dbReference type="Proteomes" id="UP000253940">
    <property type="component" value="Chromosome"/>
</dbReference>
<comment type="pathway">
    <text evidence="5">Cofactor biosynthesis; coenzyme A biosynthesis; CoA from (R)-pantothenate: step 5/5.</text>
</comment>
<proteinExistence type="inferred from homology"/>
<dbReference type="PROSITE" id="PS51219">
    <property type="entry name" value="DPCK"/>
    <property type="match status" value="1"/>
</dbReference>